<dbReference type="PATRIC" id="fig|1150600.3.peg.3019"/>
<dbReference type="PANTHER" id="PTHR33678">
    <property type="entry name" value="BLL1576 PROTEIN"/>
    <property type="match status" value="1"/>
</dbReference>
<dbReference type="InterPro" id="IPR052344">
    <property type="entry name" value="Transposase-related"/>
</dbReference>
<dbReference type="STRING" id="1150600.ADIARSV_3049"/>
<dbReference type="AlphaFoldDB" id="R9GQ15"/>
<dbReference type="EMBL" id="AQPN01000104">
    <property type="protein sequence ID" value="EOR93806.1"/>
    <property type="molecule type" value="Genomic_DNA"/>
</dbReference>
<feature type="domain" description="Transposase IS66 C-terminal" evidence="1">
    <location>
        <begin position="23"/>
        <end position="59"/>
    </location>
</feature>
<evidence type="ECO:0000313" key="3">
    <source>
        <dbReference type="Proteomes" id="UP000014174"/>
    </source>
</evidence>
<sequence length="70" mass="8089">MGRKNYLFAGSHEAAQRAAMLYSFMDTCKKNGVNPFEWLRNLLTRIPDHHANKLEQLLPQNWNNSINTGD</sequence>
<accession>R9GQ15</accession>
<organism evidence="2 3">
    <name type="scientific">Arcticibacter svalbardensis MN12-7</name>
    <dbReference type="NCBI Taxonomy" id="1150600"/>
    <lineage>
        <taxon>Bacteria</taxon>
        <taxon>Pseudomonadati</taxon>
        <taxon>Bacteroidota</taxon>
        <taxon>Sphingobacteriia</taxon>
        <taxon>Sphingobacteriales</taxon>
        <taxon>Sphingobacteriaceae</taxon>
        <taxon>Arcticibacter</taxon>
    </lineage>
</organism>
<keyword evidence="3" id="KW-1185">Reference proteome</keyword>
<protein>
    <submittedName>
        <fullName evidence="2">Transposase</fullName>
    </submittedName>
</protein>
<dbReference type="eggNOG" id="COG4974">
    <property type="taxonomic scope" value="Bacteria"/>
</dbReference>
<evidence type="ECO:0000313" key="2">
    <source>
        <dbReference type="EMBL" id="EOR93806.1"/>
    </source>
</evidence>
<dbReference type="Proteomes" id="UP000014174">
    <property type="component" value="Unassembled WGS sequence"/>
</dbReference>
<dbReference type="PANTHER" id="PTHR33678:SF1">
    <property type="entry name" value="BLL1576 PROTEIN"/>
    <property type="match status" value="1"/>
</dbReference>
<evidence type="ECO:0000259" key="1">
    <source>
        <dbReference type="Pfam" id="PF13817"/>
    </source>
</evidence>
<gene>
    <name evidence="2" type="ORF">ADIARSV_3049</name>
</gene>
<comment type="caution">
    <text evidence="2">The sequence shown here is derived from an EMBL/GenBank/DDBJ whole genome shotgun (WGS) entry which is preliminary data.</text>
</comment>
<dbReference type="InterPro" id="IPR039552">
    <property type="entry name" value="IS66_C"/>
</dbReference>
<dbReference type="Pfam" id="PF13817">
    <property type="entry name" value="DDE_Tnp_IS66_C"/>
    <property type="match status" value="1"/>
</dbReference>
<dbReference type="RefSeq" id="WP_016196280.1">
    <property type="nucleotide sequence ID" value="NZ_AQPN01000104.1"/>
</dbReference>
<reference evidence="2 3" key="1">
    <citation type="journal article" date="2013" name="Genome Announc.">
        <title>Draft Genome Sequence of Arcticibacter svalbardensis Strain MN12-7T, a Member of the Family Sphingobacteriaceae Isolated from an Arctic Soil Sample.</title>
        <authorList>
            <person name="Shivaji S."/>
            <person name="Ara S."/>
            <person name="Prasad S."/>
            <person name="Manasa B.P."/>
            <person name="Begum Z."/>
            <person name="Singh A."/>
            <person name="Kumar Pinnaka A."/>
        </authorList>
    </citation>
    <scope>NUCLEOTIDE SEQUENCE [LARGE SCALE GENOMIC DNA]</scope>
    <source>
        <strain evidence="2 3">MN12-7</strain>
    </source>
</reference>
<name>R9GQ15_9SPHI</name>
<proteinExistence type="predicted"/>